<keyword evidence="3" id="KW-0963">Cytoplasm</keyword>
<feature type="region of interest" description="Disordered" evidence="7">
    <location>
        <begin position="370"/>
        <end position="416"/>
    </location>
</feature>
<evidence type="ECO:0000256" key="1">
    <source>
        <dbReference type="ARBA" id="ARBA00004496"/>
    </source>
</evidence>
<organism evidence="9 10">
    <name type="scientific">Blattamonas nauphoetae</name>
    <dbReference type="NCBI Taxonomy" id="2049346"/>
    <lineage>
        <taxon>Eukaryota</taxon>
        <taxon>Metamonada</taxon>
        <taxon>Preaxostyla</taxon>
        <taxon>Oxymonadida</taxon>
        <taxon>Blattamonas</taxon>
    </lineage>
</organism>
<feature type="compositionally biased region" description="Polar residues" evidence="7">
    <location>
        <begin position="1301"/>
        <end position="1315"/>
    </location>
</feature>
<evidence type="ECO:0000256" key="5">
    <source>
        <dbReference type="ARBA" id="ARBA00022927"/>
    </source>
</evidence>
<feature type="compositionally biased region" description="Acidic residues" evidence="7">
    <location>
        <begin position="1320"/>
        <end position="1337"/>
    </location>
</feature>
<dbReference type="PANTHER" id="PTHR10527">
    <property type="entry name" value="IMPORTIN BETA"/>
    <property type="match status" value="1"/>
</dbReference>
<evidence type="ECO:0000256" key="7">
    <source>
        <dbReference type="SAM" id="MobiDB-lite"/>
    </source>
</evidence>
<sequence length="1672" mass="184722">MVKPTKKYTPAAHSGRQSNTGIQGDSNLPSSSVDRSGPPASSRVRPISTESRSERFTTYVPLTNLSEPSHTQGVNSSYTMQPAYSSVNQQHHNARGATVYAPVQTGNLPMTAPLISSYPPMQNFATVPPFQPQGRPQVLLSQNQSWTPQSHGVTVQYHPSQPMQAPSYVAPYPTPTGPQFALPATLTFSTFGSNSQQQIMPQQQMMPQQLGPVGLNPNQPPLYHQPALHSDYPGQPASQTSTSQNITPTNTNTDLEALQAAQAQLITTLVVKNLPRHTRDDMLFVRFSQHGKVREIRQPRERETYRFVEYRIREDAERARLAENKTLLMNNIISVEFATKLPTIKKGSRPHKTTTEAGTQIHDRHGNRNMIAHSHTNPRQSRQPRPIGEIDTSTNPLLPSTMARSPPTFPLPTQQEPRQFVPQQQPAAAPQQTTTGWHSLLNDTKDGWEQFVLNNIPSAQYPNQFTQGQGQQAFTFLRRAISIQWESFDDNTKLSVVNTLRDQFITESSPIVLRAIVEVVSTMYCSVNPPSDIPVTYDFFFSIASGTQRFGDLSISHKQSALFLISSLIEILSDMGLDFSPLMELVNQYLLSGNIDLIKPALRVTNDYRAYSTNPNLYSVLESLFSAVLTSIQLLIQAGEESAACSSFEILAMYLEIKYDADKSSSLFDQLFSFFRTLFRGPEYSFFIRDNATKLLQNNGKHLADLISDLITVASTPDDDVDFDPEDQILAQSVGRVLVSLSSKISQKTLFDHIASIFQAATKSDNVWERFGAMVFCDALAQKCKWIFSAHLAGFIDLIVSSLLQQLPKLQMFCCFALNSIINLIGDEIAPFVPTVLDSLCSLLGSTSGSSNSPNVALACCQALQTLMPLATELQADKVAILVNGLLSLVTPSTLSNSLTLSLSLIDTLDSIVDVFPPNIVNNHFATLIDFSSQFFHIPCDNQQTIRIRARITLLISTLMISAGREGFSSHVAQFNEWVAQNISIGDDELAELSFSYYSSLFYLFRDDAKDIVPFIVPTLLAVCQSDRGISFVPLSDDTTADPLGGLTEDSQDVVQLTRSSTEDNQASYGIAVTEDEQLMEVVVSTATRDLTNSAITNLGIIARYMAAHFAPFLEQSIGAALRCLKHPHENVRSSATLALVDLVYTSSVLFNGAAPMPVTKEQAISRKSPESTALLGVTPNTDFLGIAYNSIEQLLDVTQKEDHEEVSRSAMDAVTAILKLTGHFILLPPSVIQGPAEAQSQALMQCLQMEEPNILKALLEQCIIFLRRESPCQDVDDDLDDGDFDDEGDAGQNESYVIGSAQNQQSAPSHQRQSFFFGGDDEESDDDGDEDDDEIDSDEADELIDATTETLNTIAEILPTDMVGSVFLPLSHPLFEFLRHTLRCARSARRAQTVSGSLVCAFLGTCVTYADRGKDSMNELHPFLWDFVFTFRFHKTSSLRTTVYNSINVMVKHNPLCLVRDDIKMTDTKKRRKHTDNVFLLAQHRYDATRELISQIIQAMAQEQDGAVRDNMIGALAQIGRALLSFVTFDGSPTLFAQTFTQNPHPRVTREEVYGLAKIVLGAFPLRTDTTENETGLHFILQLTNTPGSDLPSSMQLQPSIFSGHLLLLISTILSLSDSLKPHSPVAPLISSFIASIQANPELFQQVVAQMEPTQLEAVNMFMSLHAQTGQ</sequence>
<dbReference type="SUPFAM" id="SSF48371">
    <property type="entry name" value="ARM repeat"/>
    <property type="match status" value="2"/>
</dbReference>
<evidence type="ECO:0000259" key="8">
    <source>
        <dbReference type="PROSITE" id="PS50102"/>
    </source>
</evidence>
<dbReference type="SMART" id="SM00360">
    <property type="entry name" value="RRM"/>
    <property type="match status" value="1"/>
</dbReference>
<dbReference type="Gene3D" id="3.30.70.330">
    <property type="match status" value="1"/>
</dbReference>
<comment type="subcellular location">
    <subcellularLocation>
        <location evidence="1">Cytoplasm</location>
    </subcellularLocation>
</comment>
<feature type="region of interest" description="Disordered" evidence="7">
    <location>
        <begin position="1301"/>
        <end position="1337"/>
    </location>
</feature>
<feature type="domain" description="RRM" evidence="8">
    <location>
        <begin position="267"/>
        <end position="340"/>
    </location>
</feature>
<protein>
    <recommendedName>
        <fullName evidence="8">RRM domain-containing protein</fullName>
    </recommendedName>
</protein>
<evidence type="ECO:0000256" key="4">
    <source>
        <dbReference type="ARBA" id="ARBA00022737"/>
    </source>
</evidence>
<dbReference type="InterPro" id="IPR011989">
    <property type="entry name" value="ARM-like"/>
</dbReference>
<keyword evidence="4" id="KW-0677">Repeat</keyword>
<dbReference type="InterPro" id="IPR016024">
    <property type="entry name" value="ARM-type_fold"/>
</dbReference>
<evidence type="ECO:0000313" key="9">
    <source>
        <dbReference type="EMBL" id="KAK2947413.1"/>
    </source>
</evidence>
<keyword evidence="5" id="KW-0653">Protein transport</keyword>
<evidence type="ECO:0000313" key="10">
    <source>
        <dbReference type="Proteomes" id="UP001281761"/>
    </source>
</evidence>
<dbReference type="Gene3D" id="1.25.10.10">
    <property type="entry name" value="Leucine-rich Repeat Variant"/>
    <property type="match status" value="1"/>
</dbReference>
<dbReference type="SUPFAM" id="SSF54928">
    <property type="entry name" value="RNA-binding domain, RBD"/>
    <property type="match status" value="1"/>
</dbReference>
<dbReference type="InterPro" id="IPR035979">
    <property type="entry name" value="RBD_domain_sf"/>
</dbReference>
<reference evidence="9 10" key="1">
    <citation type="journal article" date="2022" name="bioRxiv">
        <title>Genomics of Preaxostyla Flagellates Illuminates Evolutionary Transitions and the Path Towards Mitochondrial Loss.</title>
        <authorList>
            <person name="Novak L.V.F."/>
            <person name="Treitli S.C."/>
            <person name="Pyrih J."/>
            <person name="Halakuc P."/>
            <person name="Pipaliya S.V."/>
            <person name="Vacek V."/>
            <person name="Brzon O."/>
            <person name="Soukal P."/>
            <person name="Eme L."/>
            <person name="Dacks J.B."/>
            <person name="Karnkowska A."/>
            <person name="Elias M."/>
            <person name="Hampl V."/>
        </authorList>
    </citation>
    <scope>NUCLEOTIDE SEQUENCE [LARGE SCALE GENOMIC DNA]</scope>
    <source>
        <strain evidence="9">NAU3</strain>
        <tissue evidence="9">Gut</tissue>
    </source>
</reference>
<dbReference type="InterPro" id="IPR012677">
    <property type="entry name" value="Nucleotide-bd_a/b_plait_sf"/>
</dbReference>
<keyword evidence="6" id="KW-0694">RNA-binding</keyword>
<dbReference type="InterPro" id="IPR000504">
    <property type="entry name" value="RRM_dom"/>
</dbReference>
<feature type="region of interest" description="Disordered" evidence="7">
    <location>
        <begin position="1"/>
        <end position="52"/>
    </location>
</feature>
<accession>A0ABQ9X728</accession>
<dbReference type="CDD" id="cd00590">
    <property type="entry name" value="RRM_SF"/>
    <property type="match status" value="1"/>
</dbReference>
<dbReference type="PROSITE" id="PS50102">
    <property type="entry name" value="RRM"/>
    <property type="match status" value="1"/>
</dbReference>
<dbReference type="Proteomes" id="UP001281761">
    <property type="component" value="Unassembled WGS sequence"/>
</dbReference>
<keyword evidence="2" id="KW-0813">Transport</keyword>
<evidence type="ECO:0000256" key="3">
    <source>
        <dbReference type="ARBA" id="ARBA00022490"/>
    </source>
</evidence>
<dbReference type="EMBL" id="JARBJD010000202">
    <property type="protein sequence ID" value="KAK2947413.1"/>
    <property type="molecule type" value="Genomic_DNA"/>
</dbReference>
<keyword evidence="10" id="KW-1185">Reference proteome</keyword>
<evidence type="ECO:0000256" key="6">
    <source>
        <dbReference type="PROSITE-ProRule" id="PRU00176"/>
    </source>
</evidence>
<comment type="caution">
    <text evidence="9">The sequence shown here is derived from an EMBL/GenBank/DDBJ whole genome shotgun (WGS) entry which is preliminary data.</text>
</comment>
<dbReference type="Pfam" id="PF00076">
    <property type="entry name" value="RRM_1"/>
    <property type="match status" value="1"/>
</dbReference>
<gene>
    <name evidence="9" type="ORF">BLNAU_17659</name>
</gene>
<proteinExistence type="predicted"/>
<feature type="region of interest" description="Disordered" evidence="7">
    <location>
        <begin position="221"/>
        <end position="250"/>
    </location>
</feature>
<dbReference type="InterPro" id="IPR040122">
    <property type="entry name" value="Importin_beta"/>
</dbReference>
<evidence type="ECO:0000256" key="2">
    <source>
        <dbReference type="ARBA" id="ARBA00022448"/>
    </source>
</evidence>
<feature type="compositionally biased region" description="Polar residues" evidence="7">
    <location>
        <begin position="236"/>
        <end position="250"/>
    </location>
</feature>
<name>A0ABQ9X728_9EUKA</name>
<feature type="compositionally biased region" description="Polar residues" evidence="7">
    <location>
        <begin position="374"/>
        <end position="383"/>
    </location>
</feature>
<feature type="compositionally biased region" description="Polar residues" evidence="7">
    <location>
        <begin position="15"/>
        <end position="34"/>
    </location>
</feature>